<keyword evidence="7 9" id="KW-0472">Membrane</keyword>
<keyword evidence="3" id="KW-1003">Cell membrane</keyword>
<proteinExistence type="inferred from homology"/>
<comment type="function">
    <text evidence="9">Part of the tripartite ATP-independent periplasmic (TRAP) transport system.</text>
</comment>
<dbReference type="AlphaFoldDB" id="A0A0N1MZE9"/>
<evidence type="ECO:0000256" key="5">
    <source>
        <dbReference type="ARBA" id="ARBA00022692"/>
    </source>
</evidence>
<evidence type="ECO:0000259" key="10">
    <source>
        <dbReference type="Pfam" id="PF04290"/>
    </source>
</evidence>
<name>A0A0N1MZE9_9HYPH</name>
<keyword evidence="12" id="KW-1185">Reference proteome</keyword>
<comment type="similarity">
    <text evidence="8 9">Belongs to the TRAP transporter small permease family.</text>
</comment>
<evidence type="ECO:0000313" key="12">
    <source>
        <dbReference type="Proteomes" id="UP000037822"/>
    </source>
</evidence>
<dbReference type="PATRIC" id="fig|1526658.3.peg.4934"/>
<feature type="transmembrane region" description="Helical" evidence="9">
    <location>
        <begin position="20"/>
        <end position="45"/>
    </location>
</feature>
<evidence type="ECO:0000256" key="2">
    <source>
        <dbReference type="ARBA" id="ARBA00022448"/>
    </source>
</evidence>
<comment type="caution">
    <text evidence="11">The sequence shown here is derived from an EMBL/GenBank/DDBJ whole genome shotgun (WGS) entry which is preliminary data.</text>
</comment>
<protein>
    <recommendedName>
        <fullName evidence="9">TRAP transporter small permease protein</fullName>
    </recommendedName>
</protein>
<dbReference type="InterPro" id="IPR055348">
    <property type="entry name" value="DctQ"/>
</dbReference>
<feature type="transmembrane region" description="Helical" evidence="9">
    <location>
        <begin position="142"/>
        <end position="165"/>
    </location>
</feature>
<dbReference type="Proteomes" id="UP000037822">
    <property type="component" value="Unassembled WGS sequence"/>
</dbReference>
<comment type="subcellular location">
    <subcellularLocation>
        <location evidence="1 9">Cell inner membrane</location>
        <topology evidence="1 9">Multi-pass membrane protein</topology>
    </subcellularLocation>
</comment>
<dbReference type="PANTHER" id="PTHR35011">
    <property type="entry name" value="2,3-DIKETO-L-GULONATE TRAP TRANSPORTER SMALL PERMEASE PROTEIN YIAM"/>
    <property type="match status" value="1"/>
</dbReference>
<accession>A0A0N1MZE9</accession>
<reference evidence="11 12" key="1">
    <citation type="submission" date="2015-07" db="EMBL/GenBank/DDBJ databases">
        <title>Whole genome sequencing of Bosea vaviloviae isolated from cave pool.</title>
        <authorList>
            <person name="Tan N.E.H."/>
            <person name="Lee Y.P."/>
            <person name="Gan H.M."/>
            <person name="Barton H."/>
            <person name="Savka M.A."/>
        </authorList>
    </citation>
    <scope>NUCLEOTIDE SEQUENCE [LARGE SCALE GENOMIC DNA]</scope>
    <source>
        <strain evidence="11 12">SD260</strain>
    </source>
</reference>
<dbReference type="PANTHER" id="PTHR35011:SF10">
    <property type="entry name" value="TRAP TRANSPORTER SMALL PERMEASE PROTEIN"/>
    <property type="match status" value="1"/>
</dbReference>
<evidence type="ECO:0000256" key="8">
    <source>
        <dbReference type="ARBA" id="ARBA00038436"/>
    </source>
</evidence>
<feature type="transmembrane region" description="Helical" evidence="9">
    <location>
        <begin position="57"/>
        <end position="74"/>
    </location>
</feature>
<feature type="domain" description="Tripartite ATP-independent periplasmic transporters DctQ component" evidence="10">
    <location>
        <begin position="35"/>
        <end position="157"/>
    </location>
</feature>
<evidence type="ECO:0000313" key="11">
    <source>
        <dbReference type="EMBL" id="KPH73751.1"/>
    </source>
</evidence>
<evidence type="ECO:0000256" key="4">
    <source>
        <dbReference type="ARBA" id="ARBA00022519"/>
    </source>
</evidence>
<dbReference type="EMBL" id="LGSZ01000095">
    <property type="protein sequence ID" value="KPH73751.1"/>
    <property type="molecule type" value="Genomic_DNA"/>
</dbReference>
<feature type="transmembrane region" description="Helical" evidence="9">
    <location>
        <begin position="95"/>
        <end position="117"/>
    </location>
</feature>
<dbReference type="Pfam" id="PF04290">
    <property type="entry name" value="DctQ"/>
    <property type="match status" value="1"/>
</dbReference>
<sequence>MSDFSRLLPDEPLPQRISRILAWAAGAIVLFGCSLLITIDVITRYLFKRGMVESFEISGYALAACIGLGLAFTVTSKANIRVDILLDVLPGKVRIVCDIVASLSLALIAVALAWFAWGTLAQSWALNAKSVSQLQVPMVLPQGVWCVGLVWFACMAVLIPIQAIARLMAHDRAGFEALIGSLRVTEEIEQSGVENPAAGVEARS</sequence>
<dbReference type="RefSeq" id="WP_054212110.1">
    <property type="nucleotide sequence ID" value="NZ_LGSZ01000095.1"/>
</dbReference>
<keyword evidence="6 9" id="KW-1133">Transmembrane helix</keyword>
<keyword evidence="2 9" id="KW-0813">Transport</keyword>
<evidence type="ECO:0000256" key="6">
    <source>
        <dbReference type="ARBA" id="ARBA00022989"/>
    </source>
</evidence>
<gene>
    <name evidence="11" type="ORF">AE618_26925</name>
</gene>
<keyword evidence="5 9" id="KW-0812">Transmembrane</keyword>
<organism evidence="11 12">
    <name type="scientific">Bosea vaviloviae</name>
    <dbReference type="NCBI Taxonomy" id="1526658"/>
    <lineage>
        <taxon>Bacteria</taxon>
        <taxon>Pseudomonadati</taxon>
        <taxon>Pseudomonadota</taxon>
        <taxon>Alphaproteobacteria</taxon>
        <taxon>Hyphomicrobiales</taxon>
        <taxon>Boseaceae</taxon>
        <taxon>Bosea</taxon>
    </lineage>
</organism>
<keyword evidence="4 9" id="KW-0997">Cell inner membrane</keyword>
<comment type="subunit">
    <text evidence="9">The complex comprises the extracytoplasmic solute receptor protein and the two transmembrane proteins.</text>
</comment>
<dbReference type="GO" id="GO:0022857">
    <property type="term" value="F:transmembrane transporter activity"/>
    <property type="evidence" value="ECO:0007669"/>
    <property type="project" value="UniProtKB-UniRule"/>
</dbReference>
<dbReference type="GO" id="GO:0005886">
    <property type="term" value="C:plasma membrane"/>
    <property type="evidence" value="ECO:0007669"/>
    <property type="project" value="UniProtKB-SubCell"/>
</dbReference>
<dbReference type="PROSITE" id="PS51257">
    <property type="entry name" value="PROKAR_LIPOPROTEIN"/>
    <property type="match status" value="1"/>
</dbReference>
<evidence type="ECO:0000256" key="9">
    <source>
        <dbReference type="RuleBase" id="RU369079"/>
    </source>
</evidence>
<evidence type="ECO:0000256" key="7">
    <source>
        <dbReference type="ARBA" id="ARBA00023136"/>
    </source>
</evidence>
<dbReference type="InterPro" id="IPR007387">
    <property type="entry name" value="TRAP_DctQ"/>
</dbReference>
<evidence type="ECO:0000256" key="3">
    <source>
        <dbReference type="ARBA" id="ARBA00022475"/>
    </source>
</evidence>
<evidence type="ECO:0000256" key="1">
    <source>
        <dbReference type="ARBA" id="ARBA00004429"/>
    </source>
</evidence>
<dbReference type="GO" id="GO:0015740">
    <property type="term" value="P:C4-dicarboxylate transport"/>
    <property type="evidence" value="ECO:0007669"/>
    <property type="project" value="TreeGrafter"/>
</dbReference>